<feature type="transmembrane region" description="Helical" evidence="1">
    <location>
        <begin position="41"/>
        <end position="57"/>
    </location>
</feature>
<sequence length="87" mass="8885">MAITLLSIAIVVAALVIRTAIAEIRRPGSGRRHWKFLTDPRALAAGALTALLLGLLARATAGPVAVAWAVLAGALVAYVAGADERDG</sequence>
<feature type="transmembrane region" description="Helical" evidence="1">
    <location>
        <begin position="64"/>
        <end position="81"/>
    </location>
</feature>
<evidence type="ECO:0000256" key="1">
    <source>
        <dbReference type="SAM" id="Phobius"/>
    </source>
</evidence>
<protein>
    <submittedName>
        <fullName evidence="2">Uncharacterized protein</fullName>
    </submittedName>
</protein>
<evidence type="ECO:0000313" key="3">
    <source>
        <dbReference type="Proteomes" id="UP001519310"/>
    </source>
</evidence>
<name>A0ABS4KZ23_STRAV</name>
<dbReference type="Proteomes" id="UP001519310">
    <property type="component" value="Unassembled WGS sequence"/>
</dbReference>
<keyword evidence="1" id="KW-1133">Transmembrane helix</keyword>
<gene>
    <name evidence="2" type="ORF">J2Z77_001067</name>
</gene>
<keyword evidence="1" id="KW-0472">Membrane</keyword>
<dbReference type="RefSeq" id="WP_189968870.1">
    <property type="nucleotide sequence ID" value="NZ_BMVL01000005.1"/>
</dbReference>
<organism evidence="2 3">
    <name type="scientific">Streptomyces avidinii</name>
    <dbReference type="NCBI Taxonomy" id="1895"/>
    <lineage>
        <taxon>Bacteria</taxon>
        <taxon>Bacillati</taxon>
        <taxon>Actinomycetota</taxon>
        <taxon>Actinomycetes</taxon>
        <taxon>Kitasatosporales</taxon>
        <taxon>Streptomycetaceae</taxon>
        <taxon>Streptomyces</taxon>
    </lineage>
</organism>
<accession>A0ABS4KZ23</accession>
<dbReference type="EMBL" id="JAGGLQ010000002">
    <property type="protein sequence ID" value="MBP2035280.1"/>
    <property type="molecule type" value="Genomic_DNA"/>
</dbReference>
<reference evidence="2 3" key="1">
    <citation type="submission" date="2021-03" db="EMBL/GenBank/DDBJ databases">
        <title>Genomic Encyclopedia of Type Strains, Phase IV (KMG-IV): sequencing the most valuable type-strain genomes for metagenomic binning, comparative biology and taxonomic classification.</title>
        <authorList>
            <person name="Goeker M."/>
        </authorList>
    </citation>
    <scope>NUCLEOTIDE SEQUENCE [LARGE SCALE GENOMIC DNA]</scope>
    <source>
        <strain evidence="2 3">DSM 40526</strain>
    </source>
</reference>
<keyword evidence="1" id="KW-0812">Transmembrane</keyword>
<proteinExistence type="predicted"/>
<keyword evidence="3" id="KW-1185">Reference proteome</keyword>
<comment type="caution">
    <text evidence="2">The sequence shown here is derived from an EMBL/GenBank/DDBJ whole genome shotgun (WGS) entry which is preliminary data.</text>
</comment>
<evidence type="ECO:0000313" key="2">
    <source>
        <dbReference type="EMBL" id="MBP2035280.1"/>
    </source>
</evidence>